<feature type="transmembrane region" description="Helical" evidence="1">
    <location>
        <begin position="103"/>
        <end position="128"/>
    </location>
</feature>
<gene>
    <name evidence="2" type="ORF">H9890_04765</name>
</gene>
<evidence type="ECO:0000313" key="2">
    <source>
        <dbReference type="EMBL" id="HIW08698.1"/>
    </source>
</evidence>
<keyword evidence="1" id="KW-0812">Transmembrane</keyword>
<accession>A0A9D1QA28</accession>
<proteinExistence type="predicted"/>
<reference evidence="2" key="2">
    <citation type="submission" date="2021-04" db="EMBL/GenBank/DDBJ databases">
        <authorList>
            <person name="Gilroy R."/>
        </authorList>
    </citation>
    <scope>NUCLEOTIDE SEQUENCE</scope>
    <source>
        <strain evidence="2">ChiHcolR34-3080</strain>
    </source>
</reference>
<comment type="caution">
    <text evidence="2">The sequence shown here is derived from an EMBL/GenBank/DDBJ whole genome shotgun (WGS) entry which is preliminary data.</text>
</comment>
<dbReference type="EMBL" id="DXHQ01000059">
    <property type="protein sequence ID" value="HIW08698.1"/>
    <property type="molecule type" value="Genomic_DNA"/>
</dbReference>
<feature type="transmembrane region" description="Helical" evidence="1">
    <location>
        <begin position="20"/>
        <end position="48"/>
    </location>
</feature>
<organism evidence="2 3">
    <name type="scientific">Candidatus Faecalibacterium intestinigallinarum</name>
    <dbReference type="NCBI Taxonomy" id="2838581"/>
    <lineage>
        <taxon>Bacteria</taxon>
        <taxon>Bacillati</taxon>
        <taxon>Bacillota</taxon>
        <taxon>Clostridia</taxon>
        <taxon>Eubacteriales</taxon>
        <taxon>Oscillospiraceae</taxon>
        <taxon>Faecalibacterium</taxon>
    </lineage>
</organism>
<dbReference type="Pfam" id="PF04854">
    <property type="entry name" value="DUF624"/>
    <property type="match status" value="1"/>
</dbReference>
<feature type="transmembrane region" description="Helical" evidence="1">
    <location>
        <begin position="177"/>
        <end position="197"/>
    </location>
</feature>
<keyword evidence="1" id="KW-1133">Transmembrane helix</keyword>
<dbReference type="Proteomes" id="UP000823933">
    <property type="component" value="Unassembled WGS sequence"/>
</dbReference>
<feature type="transmembrane region" description="Helical" evidence="1">
    <location>
        <begin position="78"/>
        <end position="97"/>
    </location>
</feature>
<feature type="transmembrane region" description="Helical" evidence="1">
    <location>
        <begin position="149"/>
        <end position="171"/>
    </location>
</feature>
<name>A0A9D1QA28_9FIRM</name>
<reference evidence="2" key="1">
    <citation type="journal article" date="2021" name="PeerJ">
        <title>Extensive microbial diversity within the chicken gut microbiome revealed by metagenomics and culture.</title>
        <authorList>
            <person name="Gilroy R."/>
            <person name="Ravi A."/>
            <person name="Getino M."/>
            <person name="Pursley I."/>
            <person name="Horton D.L."/>
            <person name="Alikhan N.F."/>
            <person name="Baker D."/>
            <person name="Gharbi K."/>
            <person name="Hall N."/>
            <person name="Watson M."/>
            <person name="Adriaenssens E.M."/>
            <person name="Foster-Nyarko E."/>
            <person name="Jarju S."/>
            <person name="Secka A."/>
            <person name="Antonio M."/>
            <person name="Oren A."/>
            <person name="Chaudhuri R.R."/>
            <person name="La Ragione R."/>
            <person name="Hildebrand F."/>
            <person name="Pallen M.J."/>
        </authorList>
    </citation>
    <scope>NUCLEOTIDE SEQUENCE</scope>
    <source>
        <strain evidence="2">ChiHcolR34-3080</strain>
    </source>
</reference>
<protein>
    <submittedName>
        <fullName evidence="2">YesL family protein</fullName>
    </submittedName>
</protein>
<evidence type="ECO:0000256" key="1">
    <source>
        <dbReference type="SAM" id="Phobius"/>
    </source>
</evidence>
<keyword evidence="1" id="KW-0472">Membrane</keyword>
<evidence type="ECO:0000313" key="3">
    <source>
        <dbReference type="Proteomes" id="UP000823933"/>
    </source>
</evidence>
<sequence length="219" mass="23978">MSNLINPDRPLLAFITKMAYSAYLNILWLLCSLPIVTIGASTTALFYVTLKMAEDRDDGLTGMFFRAFRQNFKPATKLWLILLGVGAFLAVDGYVVWHLWSTSVFWTLVAALLIAAALVYAVALLYAFPLLARFENTTFGILKTALLVGIRYLVCTLVMAGIYLLMGWVVVNVFTPAFLLGFGCCAMLCSFLLVNIIHAIGGDPDAGLEQEESDDAPSA</sequence>
<dbReference type="AlphaFoldDB" id="A0A9D1QA28"/>
<dbReference type="InterPro" id="IPR006938">
    <property type="entry name" value="DUF624"/>
</dbReference>